<proteinExistence type="predicted"/>
<dbReference type="AlphaFoldDB" id="A0AAE0LFR5"/>
<dbReference type="SUPFAM" id="SSF52317">
    <property type="entry name" value="Class I glutamine amidotransferase-like"/>
    <property type="match status" value="1"/>
</dbReference>
<accession>A0AAE0LFR5</accession>
<comment type="caution">
    <text evidence="2">The sequence shown here is derived from an EMBL/GenBank/DDBJ whole genome shotgun (WGS) entry which is preliminary data.</text>
</comment>
<gene>
    <name evidence="2" type="ORF">CYMTET_8551</name>
</gene>
<name>A0AAE0LFR5_9CHLO</name>
<dbReference type="Gene3D" id="3.40.50.880">
    <property type="match status" value="1"/>
</dbReference>
<evidence type="ECO:0000313" key="3">
    <source>
        <dbReference type="Proteomes" id="UP001190700"/>
    </source>
</evidence>
<organism evidence="2 3">
    <name type="scientific">Cymbomonas tetramitiformis</name>
    <dbReference type="NCBI Taxonomy" id="36881"/>
    <lineage>
        <taxon>Eukaryota</taxon>
        <taxon>Viridiplantae</taxon>
        <taxon>Chlorophyta</taxon>
        <taxon>Pyramimonadophyceae</taxon>
        <taxon>Pyramimonadales</taxon>
        <taxon>Pyramimonadaceae</taxon>
        <taxon>Cymbomonas</taxon>
    </lineage>
</organism>
<protein>
    <submittedName>
        <fullName evidence="2">Uncharacterized protein</fullName>
    </submittedName>
</protein>
<dbReference type="Proteomes" id="UP001190700">
    <property type="component" value="Unassembled WGS sequence"/>
</dbReference>
<evidence type="ECO:0000256" key="1">
    <source>
        <dbReference type="SAM" id="MobiDB-lite"/>
    </source>
</evidence>
<evidence type="ECO:0000313" key="2">
    <source>
        <dbReference type="EMBL" id="KAK3283786.1"/>
    </source>
</evidence>
<keyword evidence="3" id="KW-1185">Reference proteome</keyword>
<reference evidence="2 3" key="1">
    <citation type="journal article" date="2015" name="Genome Biol. Evol.">
        <title>Comparative Genomics of a Bacterivorous Green Alga Reveals Evolutionary Causalities and Consequences of Phago-Mixotrophic Mode of Nutrition.</title>
        <authorList>
            <person name="Burns J.A."/>
            <person name="Paasch A."/>
            <person name="Narechania A."/>
            <person name="Kim E."/>
        </authorList>
    </citation>
    <scope>NUCLEOTIDE SEQUENCE [LARGE SCALE GENOMIC DNA]</scope>
    <source>
        <strain evidence="2 3">PLY_AMNH</strain>
    </source>
</reference>
<dbReference type="InterPro" id="IPR029062">
    <property type="entry name" value="Class_I_gatase-like"/>
</dbReference>
<feature type="region of interest" description="Disordered" evidence="1">
    <location>
        <begin position="14"/>
        <end position="37"/>
    </location>
</feature>
<feature type="compositionally biased region" description="Polar residues" evidence="1">
    <location>
        <begin position="17"/>
        <end position="37"/>
    </location>
</feature>
<sequence>MDYLEALGTADMLKNKPTASQATGSTQPTTSHAVTGVQSMTSEATSDNQLDMMMVHGDYLVPSTRPEALKNLGGTEVSPVNGLFNGSNILTFQGHPEFLPEAVNVCFDKLSDRGILPKRLPPGVDEAKVRQSVKLSVDADWLARTCWKFFTQK</sequence>
<dbReference type="EMBL" id="LGRX02002655">
    <property type="protein sequence ID" value="KAK3283786.1"/>
    <property type="molecule type" value="Genomic_DNA"/>
</dbReference>